<dbReference type="AlphaFoldDB" id="A0A923M524"/>
<dbReference type="InterPro" id="IPR011545">
    <property type="entry name" value="DEAD/DEAH_box_helicase_dom"/>
</dbReference>
<evidence type="ECO:0000313" key="19">
    <source>
        <dbReference type="EMBL" id="MBC5763525.1"/>
    </source>
</evidence>
<dbReference type="EMBL" id="JACORU010000001">
    <property type="protein sequence ID" value="MBC5763525.1"/>
    <property type="molecule type" value="Genomic_DNA"/>
</dbReference>
<evidence type="ECO:0000256" key="16">
    <source>
        <dbReference type="SAM" id="MobiDB-lite"/>
    </source>
</evidence>
<dbReference type="PANTHER" id="PTHR47964">
    <property type="entry name" value="ATP-DEPENDENT DNA HELICASE HOMOLOG RECG, CHLOROPLASTIC"/>
    <property type="match status" value="1"/>
</dbReference>
<feature type="domain" description="Helicase ATP-binding" evidence="17">
    <location>
        <begin position="581"/>
        <end position="750"/>
    </location>
</feature>
<name>A0A923M524_9BURK</name>
<dbReference type="Pfam" id="PF00271">
    <property type="entry name" value="Helicase_C"/>
    <property type="match status" value="1"/>
</dbReference>
<dbReference type="PANTHER" id="PTHR47964:SF1">
    <property type="entry name" value="ATP-DEPENDENT DNA HELICASE HOMOLOG RECG, CHLOROPLASTIC"/>
    <property type="match status" value="1"/>
</dbReference>
<evidence type="ECO:0000313" key="20">
    <source>
        <dbReference type="Proteomes" id="UP000596827"/>
    </source>
</evidence>
<feature type="region of interest" description="Disordered" evidence="16">
    <location>
        <begin position="1"/>
        <end position="24"/>
    </location>
</feature>
<dbReference type="Proteomes" id="UP000596827">
    <property type="component" value="Unassembled WGS sequence"/>
</dbReference>
<dbReference type="NCBIfam" id="TIGR00643">
    <property type="entry name" value="recG"/>
    <property type="match status" value="1"/>
</dbReference>
<dbReference type="CDD" id="cd17992">
    <property type="entry name" value="DEXHc_RecG"/>
    <property type="match status" value="1"/>
</dbReference>
<dbReference type="SMART" id="SM00490">
    <property type="entry name" value="HELICc"/>
    <property type="match status" value="1"/>
</dbReference>
<dbReference type="Pfam" id="PF17191">
    <property type="entry name" value="RecG_wedge"/>
    <property type="match status" value="1"/>
</dbReference>
<reference evidence="19" key="1">
    <citation type="submission" date="2020-08" db="EMBL/GenBank/DDBJ databases">
        <title>Ramlibacter sp. GTP1 16S ribosomal RNA gene genome sequencing and assembly.</title>
        <authorList>
            <person name="Kang M."/>
        </authorList>
    </citation>
    <scope>NUCLEOTIDE SEQUENCE</scope>
    <source>
        <strain evidence="19">GTP1</strain>
    </source>
</reference>
<dbReference type="NCBIfam" id="NF008163">
    <property type="entry name" value="PRK10917.1-1"/>
    <property type="match status" value="1"/>
</dbReference>
<keyword evidence="6 15" id="KW-0347">Helicase</keyword>
<evidence type="ECO:0000259" key="17">
    <source>
        <dbReference type="PROSITE" id="PS51192"/>
    </source>
</evidence>
<dbReference type="GO" id="GO:0006310">
    <property type="term" value="P:DNA recombination"/>
    <property type="evidence" value="ECO:0007669"/>
    <property type="project" value="UniProtKB-UniRule"/>
</dbReference>
<keyword evidence="7 15" id="KW-0067">ATP-binding</keyword>
<dbReference type="SUPFAM" id="SSF52540">
    <property type="entry name" value="P-loop containing nucleoside triphosphate hydrolases"/>
    <property type="match status" value="2"/>
</dbReference>
<evidence type="ECO:0000256" key="9">
    <source>
        <dbReference type="ARBA" id="ARBA00023172"/>
    </source>
</evidence>
<dbReference type="SUPFAM" id="SSF50249">
    <property type="entry name" value="Nucleic acid-binding proteins"/>
    <property type="match status" value="1"/>
</dbReference>
<dbReference type="InterPro" id="IPR045562">
    <property type="entry name" value="RecG_dom3_C"/>
</dbReference>
<evidence type="ECO:0000256" key="2">
    <source>
        <dbReference type="ARBA" id="ARBA00017846"/>
    </source>
</evidence>
<proteinExistence type="inferred from homology"/>
<comment type="catalytic activity">
    <reaction evidence="14 15">
        <text>ATP + H2O = ADP + phosphate + H(+)</text>
        <dbReference type="Rhea" id="RHEA:13065"/>
        <dbReference type="ChEBI" id="CHEBI:15377"/>
        <dbReference type="ChEBI" id="CHEBI:15378"/>
        <dbReference type="ChEBI" id="CHEBI:30616"/>
        <dbReference type="ChEBI" id="CHEBI:43474"/>
        <dbReference type="ChEBI" id="CHEBI:456216"/>
        <dbReference type="EC" id="5.6.2.4"/>
    </reaction>
</comment>
<evidence type="ECO:0000256" key="13">
    <source>
        <dbReference type="ARBA" id="ARBA00034808"/>
    </source>
</evidence>
<dbReference type="Pfam" id="PF00270">
    <property type="entry name" value="DEAD"/>
    <property type="match status" value="1"/>
</dbReference>
<keyword evidence="10 15" id="KW-0234">DNA repair</keyword>
<dbReference type="InterPro" id="IPR012340">
    <property type="entry name" value="NA-bd_OB-fold"/>
</dbReference>
<comment type="catalytic activity">
    <reaction evidence="12 15">
        <text>Couples ATP hydrolysis with the unwinding of duplex DNA by translocating in the 3'-5' direction.</text>
        <dbReference type="EC" id="5.6.2.4"/>
    </reaction>
</comment>
<dbReference type="GO" id="GO:0003677">
    <property type="term" value="F:DNA binding"/>
    <property type="evidence" value="ECO:0007669"/>
    <property type="project" value="UniProtKB-KW"/>
</dbReference>
<dbReference type="InterPro" id="IPR033454">
    <property type="entry name" value="RecG_wedge"/>
</dbReference>
<sequence>MEVGDEQVHLAEHEAGGDEDARVAAGLARERPRFERADGGGADGNEPAAAFAQPRDGVLRASRHFVPLTVHPVLGEVLGLHRLEGAGAHVQGDAGAFYAACFERGQDAFVEVQCGCRCGNGAGVLREHGLVALLVLRGVRVFDVGWERHVAVLLHHRVRVGIEAEAEQRTVCVGPAPEQRRREAAVHAQHGTGRRLLADLHVRDDFVIPQYALHEQFQLAARGLLAEEARLDDLGVVEDDEVAGLQQQRQVAEDAIDRRVTGAIEQARAAALGCRVLRDQVGGQGEIEIAQSERALHALEGRTDPFQVRRQNCPMPTTQAESAPQKALRKMGLTRDIDLALHIPLRYEDETRIVKLKDARDGDTVQIEAAVTDCEVQYRGRRQLVVTVDDGTDTCVLRFFTFYPSQQKSLAVGTKLRIRGELKGGFLGFQMVHPSWKPAGGELATALTPVYSTVAGLPQAYLRKAVASGLARAELGDTIPPDVPKRPHWTLKEALHFLHHPTPDVSMATLEDRSHPAWQRLKAEELLAQQLSQLQSKRARDKLKAPRLKAKKGGLHEQLLAALPFSLTAAQRRVSEEIARDVARDVPMHRLLQGDVGSGKTIVAALAAAVAIDAGWQCALMAPTEILAEQHFRKLIGWLEPLLAPRGQRVAWLTGSQRKKERGEMLALIASGEAALVVGTHAVIQEQVQFAKLGLAVIDEQHRFGVEQRLALRGKMLEPGHEPHMLMMSATPIPRTLAMSYYADLDVSTIDELPPGRTPVVTKLVADSRRDEIVERIRAQVAEGRQVYWVCPLIEESEALDLTNATATHEQLSEALPGVMVGLLHSRMPVPEKKAVMSLFVGGQMGVLVSTTVIEVGVDVPNASLMVIEHAERFGLSQLHQLRGRVGRGAAASACVLLYSTGDHGKLGDTAKARLKAMQETSDGFEIARRDLEIRGPGEFLGSRQSGAPLLRFADLMTDTHLLDWARQLAPVMLDRHPEYAERHIGRWLGGKSEYLKA</sequence>
<comment type="function">
    <text evidence="15">Plays a critical role in recombination and DNA repair. Helps process Holliday junction intermediates to mature products by catalyzing branch migration. Has replication fork regression activity, unwinds stalled or blocked replication forks to make a HJ that can be resolved. Has a DNA unwinding activity characteristic of a DNA helicase with 3'-5' polarity.</text>
</comment>
<dbReference type="NCBIfam" id="NF008168">
    <property type="entry name" value="PRK10917.2-2"/>
    <property type="match status" value="1"/>
</dbReference>
<comment type="similarity">
    <text evidence="1 15">Belongs to the helicase family. RecG subfamily.</text>
</comment>
<organism evidence="19 20">
    <name type="scientific">Ramlibacter albus</name>
    <dbReference type="NCBI Taxonomy" id="2079448"/>
    <lineage>
        <taxon>Bacteria</taxon>
        <taxon>Pseudomonadati</taxon>
        <taxon>Pseudomonadota</taxon>
        <taxon>Betaproteobacteria</taxon>
        <taxon>Burkholderiales</taxon>
        <taxon>Comamonadaceae</taxon>
        <taxon>Ramlibacter</taxon>
    </lineage>
</organism>
<dbReference type="PROSITE" id="PS51194">
    <property type="entry name" value="HELICASE_CTER"/>
    <property type="match status" value="1"/>
</dbReference>
<dbReference type="NCBIfam" id="NF008166">
    <property type="entry name" value="PRK10917.1-4"/>
    <property type="match status" value="1"/>
</dbReference>
<keyword evidence="5 15" id="KW-0378">Hydrolase</keyword>
<dbReference type="GO" id="GO:0043138">
    <property type="term" value="F:3'-5' DNA helicase activity"/>
    <property type="evidence" value="ECO:0007669"/>
    <property type="project" value="UniProtKB-EC"/>
</dbReference>
<evidence type="ECO:0000256" key="14">
    <source>
        <dbReference type="ARBA" id="ARBA00048988"/>
    </source>
</evidence>
<feature type="domain" description="Helicase C-terminal" evidence="18">
    <location>
        <begin position="769"/>
        <end position="933"/>
    </location>
</feature>
<dbReference type="GO" id="GO:0005524">
    <property type="term" value="F:ATP binding"/>
    <property type="evidence" value="ECO:0007669"/>
    <property type="project" value="UniProtKB-KW"/>
</dbReference>
<evidence type="ECO:0000256" key="6">
    <source>
        <dbReference type="ARBA" id="ARBA00022806"/>
    </source>
</evidence>
<keyword evidence="20" id="KW-1185">Reference proteome</keyword>
<evidence type="ECO:0000256" key="15">
    <source>
        <dbReference type="RuleBase" id="RU363016"/>
    </source>
</evidence>
<dbReference type="GO" id="GO:0016787">
    <property type="term" value="F:hydrolase activity"/>
    <property type="evidence" value="ECO:0007669"/>
    <property type="project" value="UniProtKB-KW"/>
</dbReference>
<evidence type="ECO:0000256" key="1">
    <source>
        <dbReference type="ARBA" id="ARBA00007504"/>
    </source>
</evidence>
<evidence type="ECO:0000256" key="8">
    <source>
        <dbReference type="ARBA" id="ARBA00023125"/>
    </source>
</evidence>
<dbReference type="Pfam" id="PF19833">
    <property type="entry name" value="RecG_dom3_C"/>
    <property type="match status" value="1"/>
</dbReference>
<dbReference type="GO" id="GO:0006281">
    <property type="term" value="P:DNA repair"/>
    <property type="evidence" value="ECO:0007669"/>
    <property type="project" value="UniProtKB-UniRule"/>
</dbReference>
<dbReference type="InterPro" id="IPR014001">
    <property type="entry name" value="Helicase_ATP-bd"/>
</dbReference>
<comment type="caution">
    <text evidence="19">The sequence shown here is derived from an EMBL/GenBank/DDBJ whole genome shotgun (WGS) entry which is preliminary data.</text>
</comment>
<evidence type="ECO:0000256" key="12">
    <source>
        <dbReference type="ARBA" id="ARBA00034617"/>
    </source>
</evidence>
<keyword evidence="4 15" id="KW-0227">DNA damage</keyword>
<evidence type="ECO:0000256" key="7">
    <source>
        <dbReference type="ARBA" id="ARBA00022840"/>
    </source>
</evidence>
<gene>
    <name evidence="19" type="primary">recG</name>
    <name evidence="19" type="ORF">H8R02_03635</name>
</gene>
<dbReference type="EC" id="5.6.2.4" evidence="13 15"/>
<accession>A0A923M524</accession>
<dbReference type="SMART" id="SM00487">
    <property type="entry name" value="DEXDc"/>
    <property type="match status" value="1"/>
</dbReference>
<dbReference type="CDD" id="cd04488">
    <property type="entry name" value="RecG_wedge_OBF"/>
    <property type="match status" value="1"/>
</dbReference>
<dbReference type="Gene3D" id="3.40.50.300">
    <property type="entry name" value="P-loop containing nucleotide triphosphate hydrolases"/>
    <property type="match status" value="2"/>
</dbReference>
<keyword evidence="11" id="KW-0413">Isomerase</keyword>
<keyword evidence="9 15" id="KW-0233">DNA recombination</keyword>
<evidence type="ECO:0000256" key="5">
    <source>
        <dbReference type="ARBA" id="ARBA00022801"/>
    </source>
</evidence>
<evidence type="ECO:0000256" key="3">
    <source>
        <dbReference type="ARBA" id="ARBA00022741"/>
    </source>
</evidence>
<dbReference type="Gene3D" id="2.40.50.140">
    <property type="entry name" value="Nucleic acid-binding proteins"/>
    <property type="match status" value="1"/>
</dbReference>
<evidence type="ECO:0000259" key="18">
    <source>
        <dbReference type="PROSITE" id="PS51194"/>
    </source>
</evidence>
<evidence type="ECO:0000256" key="4">
    <source>
        <dbReference type="ARBA" id="ARBA00022763"/>
    </source>
</evidence>
<dbReference type="PROSITE" id="PS51192">
    <property type="entry name" value="HELICASE_ATP_BIND_1"/>
    <property type="match status" value="1"/>
</dbReference>
<evidence type="ECO:0000256" key="10">
    <source>
        <dbReference type="ARBA" id="ARBA00023204"/>
    </source>
</evidence>
<evidence type="ECO:0000256" key="11">
    <source>
        <dbReference type="ARBA" id="ARBA00023235"/>
    </source>
</evidence>
<dbReference type="InterPro" id="IPR047112">
    <property type="entry name" value="RecG/Mfd"/>
</dbReference>
<dbReference type="InterPro" id="IPR027417">
    <property type="entry name" value="P-loop_NTPase"/>
</dbReference>
<dbReference type="InterPro" id="IPR001650">
    <property type="entry name" value="Helicase_C-like"/>
</dbReference>
<dbReference type="InterPro" id="IPR004609">
    <property type="entry name" value="ATP-dep_DNA_helicase_RecG"/>
</dbReference>
<protein>
    <recommendedName>
        <fullName evidence="2 15">ATP-dependent DNA helicase RecG</fullName>
        <ecNumber evidence="13 15">5.6.2.4</ecNumber>
    </recommendedName>
</protein>
<keyword evidence="3 15" id="KW-0547">Nucleotide-binding</keyword>
<keyword evidence="8" id="KW-0238">DNA-binding</keyword>